<organism evidence="3">
    <name type="scientific">Schistosoma curassoni</name>
    <dbReference type="NCBI Taxonomy" id="6186"/>
    <lineage>
        <taxon>Eukaryota</taxon>
        <taxon>Metazoa</taxon>
        <taxon>Spiralia</taxon>
        <taxon>Lophotrochozoa</taxon>
        <taxon>Platyhelminthes</taxon>
        <taxon>Trematoda</taxon>
        <taxon>Digenea</taxon>
        <taxon>Strigeidida</taxon>
        <taxon>Schistosomatoidea</taxon>
        <taxon>Schistosomatidae</taxon>
        <taxon>Schistosoma</taxon>
    </lineage>
</organism>
<evidence type="ECO:0000313" key="3">
    <source>
        <dbReference type="WBParaSite" id="SCUD_0000180801-mRNA-1"/>
    </source>
</evidence>
<accession>A0A183JGI7</accession>
<evidence type="ECO:0000313" key="2">
    <source>
        <dbReference type="Proteomes" id="UP000279833"/>
    </source>
</evidence>
<dbReference type="EMBL" id="UZAK01001558">
    <property type="protein sequence ID" value="VDO70128.1"/>
    <property type="molecule type" value="Genomic_DNA"/>
</dbReference>
<gene>
    <name evidence="1" type="ORF">SCUD_LOCUS1809</name>
</gene>
<protein>
    <submittedName>
        <fullName evidence="3">Transcription initiation factor IIF subunit alpha</fullName>
    </submittedName>
</protein>
<dbReference type="STRING" id="6186.A0A183JGI7"/>
<dbReference type="SUPFAM" id="SSF55200">
    <property type="entry name" value="Translation initiation factor IF3, C-terminal domain"/>
    <property type="match status" value="1"/>
</dbReference>
<dbReference type="Gene3D" id="3.30.110.10">
    <property type="entry name" value="Translation initiation factor 3 (IF-3), C-terminal domain"/>
    <property type="match status" value="1"/>
</dbReference>
<evidence type="ECO:0000313" key="1">
    <source>
        <dbReference type="EMBL" id="VDO70128.1"/>
    </source>
</evidence>
<reference evidence="3" key="1">
    <citation type="submission" date="2016-06" db="UniProtKB">
        <authorList>
            <consortium name="WormBaseParasite"/>
        </authorList>
    </citation>
    <scope>IDENTIFICATION</scope>
</reference>
<dbReference type="WBParaSite" id="SCUD_0000180801-mRNA-1">
    <property type="protein sequence ID" value="SCUD_0000180801-mRNA-1"/>
    <property type="gene ID" value="SCUD_0000180801"/>
</dbReference>
<proteinExistence type="predicted"/>
<dbReference type="GO" id="GO:0006413">
    <property type="term" value="P:translational initiation"/>
    <property type="evidence" value="ECO:0007669"/>
    <property type="project" value="InterPro"/>
</dbReference>
<dbReference type="Proteomes" id="UP000279833">
    <property type="component" value="Unassembled WGS sequence"/>
</dbReference>
<keyword evidence="2" id="KW-1185">Reference proteome</keyword>
<dbReference type="InterPro" id="IPR036788">
    <property type="entry name" value="T_IF-3_C_sf"/>
</dbReference>
<name>A0A183JGI7_9TREM</name>
<reference evidence="1 2" key="2">
    <citation type="submission" date="2018-11" db="EMBL/GenBank/DDBJ databases">
        <authorList>
            <consortium name="Pathogen Informatics"/>
        </authorList>
    </citation>
    <scope>NUCLEOTIDE SEQUENCE [LARGE SCALE GENOMIC DNA]</scope>
    <source>
        <strain evidence="1">Dakar</strain>
        <strain evidence="2">Dakar, Senegal</strain>
    </source>
</reference>
<dbReference type="AlphaFoldDB" id="A0A183JGI7"/>
<sequence>MTTTSLLLISPSPLSTKSDEINKPNGYKILMKSSSVRLRLDNLPTRVQQYFNFTPSDKPSEFITVLSSDIQKVIRKTHCSVNFNRISRICISEKFRSLEDVRTRRGAGIAPDHHQLVVAQMKLMLKKHWTTEETVLQRSNATFLRDTDKLNEFKAALNNRFHALQDLPREEEATMEDNWEGVKEALTPTCQVLGLKKCHLKEWISMETLDKIQEKKNKRTVINNSQTRTETLKTQVGYTEANKQVNKTIIADKQKYVEELATTAEKAISDDLQPPLLQLISKDDTSNVNKSLRKYGINLQGKTRVKVIEFSSNIDDNMFRVRVKQAEDFLQADHFVVIIIKLKHLKKLLSKKNIQSTTTKAGGGEQQLRNLGKVRECNRSLYIRI</sequence>